<dbReference type="Proteomes" id="UP000187209">
    <property type="component" value="Unassembled WGS sequence"/>
</dbReference>
<gene>
    <name evidence="2" type="ORF">SteCoe_30581</name>
</gene>
<feature type="signal peptide" evidence="1">
    <location>
        <begin position="1"/>
        <end position="17"/>
    </location>
</feature>
<feature type="chain" id="PRO_5012503585" description="F5/8 type C domain-containing protein" evidence="1">
    <location>
        <begin position="18"/>
        <end position="138"/>
    </location>
</feature>
<keyword evidence="3" id="KW-1185">Reference proteome</keyword>
<protein>
    <recommendedName>
        <fullName evidence="4">F5/8 type C domain-containing protein</fullName>
    </recommendedName>
</protein>
<evidence type="ECO:0008006" key="4">
    <source>
        <dbReference type="Google" id="ProtNLM"/>
    </source>
</evidence>
<accession>A0A1R2B3C7</accession>
<proteinExistence type="predicted"/>
<evidence type="ECO:0000256" key="1">
    <source>
        <dbReference type="SAM" id="SignalP"/>
    </source>
</evidence>
<evidence type="ECO:0000313" key="3">
    <source>
        <dbReference type="Proteomes" id="UP000187209"/>
    </source>
</evidence>
<name>A0A1R2B3C7_9CILI</name>
<reference evidence="2 3" key="1">
    <citation type="submission" date="2016-11" db="EMBL/GenBank/DDBJ databases">
        <title>The macronuclear genome of Stentor coeruleus: a giant cell with tiny introns.</title>
        <authorList>
            <person name="Slabodnick M."/>
            <person name="Ruby J.G."/>
            <person name="Reiff S.B."/>
            <person name="Swart E.C."/>
            <person name="Gosai S."/>
            <person name="Prabakaran S."/>
            <person name="Witkowska E."/>
            <person name="Larue G.E."/>
            <person name="Fisher S."/>
            <person name="Freeman R.M."/>
            <person name="Gunawardena J."/>
            <person name="Chu W."/>
            <person name="Stover N.A."/>
            <person name="Gregory B.D."/>
            <person name="Nowacki M."/>
            <person name="Derisi J."/>
            <person name="Roy S.W."/>
            <person name="Marshall W.F."/>
            <person name="Sood P."/>
        </authorList>
    </citation>
    <scope>NUCLEOTIDE SEQUENCE [LARGE SCALE GENOMIC DNA]</scope>
    <source>
        <strain evidence="2">WM001</strain>
    </source>
</reference>
<evidence type="ECO:0000313" key="2">
    <source>
        <dbReference type="EMBL" id="OMJ71256.1"/>
    </source>
</evidence>
<sequence>MVMFVLLATLSFVCINAFESSCEQGNVFELTDLSLQYYPPDGLDYSMVRVYGIFPQDTYVSQVQVSWSPDNNNWNSYPSLINATYVAWQYVQFAPWYILNEIPEEGEYFYGQFLIQGSTFQNLSCIAFTIPMVPSIPL</sequence>
<comment type="caution">
    <text evidence="2">The sequence shown here is derived from an EMBL/GenBank/DDBJ whole genome shotgun (WGS) entry which is preliminary data.</text>
</comment>
<dbReference type="EMBL" id="MPUH01001008">
    <property type="protein sequence ID" value="OMJ71256.1"/>
    <property type="molecule type" value="Genomic_DNA"/>
</dbReference>
<keyword evidence="1" id="KW-0732">Signal</keyword>
<dbReference type="AlphaFoldDB" id="A0A1R2B3C7"/>
<organism evidence="2 3">
    <name type="scientific">Stentor coeruleus</name>
    <dbReference type="NCBI Taxonomy" id="5963"/>
    <lineage>
        <taxon>Eukaryota</taxon>
        <taxon>Sar</taxon>
        <taxon>Alveolata</taxon>
        <taxon>Ciliophora</taxon>
        <taxon>Postciliodesmatophora</taxon>
        <taxon>Heterotrichea</taxon>
        <taxon>Heterotrichida</taxon>
        <taxon>Stentoridae</taxon>
        <taxon>Stentor</taxon>
    </lineage>
</organism>